<gene>
    <name evidence="1" type="ORF">TCM_014174</name>
</gene>
<evidence type="ECO:0000313" key="2">
    <source>
        <dbReference type="Proteomes" id="UP000026915"/>
    </source>
</evidence>
<keyword evidence="2" id="KW-1185">Reference proteome</keyword>
<name>A0A061FXM1_THECC</name>
<dbReference type="Gramene" id="EOY22021">
    <property type="protein sequence ID" value="EOY22021"/>
    <property type="gene ID" value="TCM_014174"/>
</dbReference>
<dbReference type="EMBL" id="CM001881">
    <property type="protein sequence ID" value="EOY22021.1"/>
    <property type="molecule type" value="Genomic_DNA"/>
</dbReference>
<dbReference type="Proteomes" id="UP000026915">
    <property type="component" value="Chromosome 3"/>
</dbReference>
<dbReference type="InParanoid" id="A0A061FXM1"/>
<dbReference type="HOGENOM" id="CLU_2532000_0_0_1"/>
<reference evidence="1 2" key="1">
    <citation type="journal article" date="2013" name="Genome Biol.">
        <title>The genome sequence of the most widely cultivated cacao type and its use to identify candidate genes regulating pod color.</title>
        <authorList>
            <person name="Motamayor J.C."/>
            <person name="Mockaitis K."/>
            <person name="Schmutz J."/>
            <person name="Haiminen N."/>
            <person name="Iii D.L."/>
            <person name="Cornejo O."/>
            <person name="Findley S.D."/>
            <person name="Zheng P."/>
            <person name="Utro F."/>
            <person name="Royaert S."/>
            <person name="Saski C."/>
            <person name="Jenkins J."/>
            <person name="Podicheti R."/>
            <person name="Zhao M."/>
            <person name="Scheffler B.E."/>
            <person name="Stack J.C."/>
            <person name="Feltus F.A."/>
            <person name="Mustiga G.M."/>
            <person name="Amores F."/>
            <person name="Phillips W."/>
            <person name="Marelli J.P."/>
            <person name="May G.D."/>
            <person name="Shapiro H."/>
            <person name="Ma J."/>
            <person name="Bustamante C.D."/>
            <person name="Schnell R.J."/>
            <person name="Main D."/>
            <person name="Gilbert D."/>
            <person name="Parida L."/>
            <person name="Kuhn D.N."/>
        </authorList>
    </citation>
    <scope>NUCLEOTIDE SEQUENCE [LARGE SCALE GENOMIC DNA]</scope>
    <source>
        <strain evidence="2">cv. Matina 1-6</strain>
    </source>
</reference>
<proteinExistence type="predicted"/>
<organism evidence="1 2">
    <name type="scientific">Theobroma cacao</name>
    <name type="common">Cacao</name>
    <name type="synonym">Cocoa</name>
    <dbReference type="NCBI Taxonomy" id="3641"/>
    <lineage>
        <taxon>Eukaryota</taxon>
        <taxon>Viridiplantae</taxon>
        <taxon>Streptophyta</taxon>
        <taxon>Embryophyta</taxon>
        <taxon>Tracheophyta</taxon>
        <taxon>Spermatophyta</taxon>
        <taxon>Magnoliopsida</taxon>
        <taxon>eudicotyledons</taxon>
        <taxon>Gunneridae</taxon>
        <taxon>Pentapetalae</taxon>
        <taxon>rosids</taxon>
        <taxon>malvids</taxon>
        <taxon>Malvales</taxon>
        <taxon>Malvaceae</taxon>
        <taxon>Byttnerioideae</taxon>
        <taxon>Theobroma</taxon>
    </lineage>
</organism>
<sequence>MVAFRVGNVIKTTKKELPQMNSQSQLGLRKRLVVEKDHEATRALPESSGENIIVCESVTSSSRWGAQINNTLMCCTSHRGSNQP</sequence>
<protein>
    <submittedName>
        <fullName evidence="1">Uncharacterized protein</fullName>
    </submittedName>
</protein>
<dbReference type="AlphaFoldDB" id="A0A061FXM1"/>
<evidence type="ECO:0000313" key="1">
    <source>
        <dbReference type="EMBL" id="EOY22021.1"/>
    </source>
</evidence>
<accession>A0A061FXM1</accession>